<dbReference type="Proteomes" id="UP000232638">
    <property type="component" value="Chromosome"/>
</dbReference>
<dbReference type="OrthoDB" id="3881650at2"/>
<evidence type="ECO:0000313" key="2">
    <source>
        <dbReference type="EMBL" id="AUB83281.1"/>
    </source>
</evidence>
<keyword evidence="3" id="KW-1185">Reference proteome</keyword>
<feature type="region of interest" description="Disordered" evidence="1">
    <location>
        <begin position="175"/>
        <end position="254"/>
    </location>
</feature>
<feature type="compositionally biased region" description="Pro residues" evidence="1">
    <location>
        <begin position="245"/>
        <end position="254"/>
    </location>
</feature>
<organism evidence="2 3">
    <name type="scientific">Candidatus Thiodictyon syntrophicum</name>
    <dbReference type="NCBI Taxonomy" id="1166950"/>
    <lineage>
        <taxon>Bacteria</taxon>
        <taxon>Pseudomonadati</taxon>
        <taxon>Pseudomonadota</taxon>
        <taxon>Gammaproteobacteria</taxon>
        <taxon>Chromatiales</taxon>
        <taxon>Chromatiaceae</taxon>
        <taxon>Thiodictyon</taxon>
    </lineage>
</organism>
<evidence type="ECO:0000256" key="1">
    <source>
        <dbReference type="SAM" id="MobiDB-lite"/>
    </source>
</evidence>
<proteinExistence type="predicted"/>
<reference evidence="2 3" key="1">
    <citation type="submission" date="2017-03" db="EMBL/GenBank/DDBJ databases">
        <title>Complete genome sequence of Candidatus 'Thiodictyon syntrophicum' sp. nov. strain Cad16T, a photolithoautotroph purple sulfur bacterium isolated from an alpine meromictic lake.</title>
        <authorList>
            <person name="Luedin S.M."/>
            <person name="Pothier J.F."/>
            <person name="Danza F."/>
            <person name="Storelli N."/>
            <person name="Wittwer M."/>
            <person name="Tonolla M."/>
        </authorList>
    </citation>
    <scope>NUCLEOTIDE SEQUENCE [LARGE SCALE GENOMIC DNA]</scope>
    <source>
        <strain evidence="2 3">Cad16T</strain>
    </source>
</reference>
<dbReference type="EMBL" id="CP020370">
    <property type="protein sequence ID" value="AUB83281.1"/>
    <property type="molecule type" value="Genomic_DNA"/>
</dbReference>
<sequence length="254" mass="27698">MTARFDLLVTADYPSRTAEFRLLDGAGNQLAYQSTDFKTIAAGRLQGLFDLRDYLRLYVDEAGQRAALGEIGVCIAEEVLGADLFEHLWAARTQRTLRIQLPGAAERENPLAAALARVPWELARPQAAAESLAERNLLVRVVHERQDPASTPMDLAPDEPLRVLFVFAEARGSQPLGMRRERRALQPSPRTPSATSTSRTSPATPAPPTPCCKAGSRPWSPCATRSVTTMPANWPSISTAHCSPIPSPRTPPSH</sequence>
<protein>
    <submittedName>
        <fullName evidence="2">Uncharacterized protein</fullName>
    </submittedName>
</protein>
<evidence type="ECO:0000313" key="3">
    <source>
        <dbReference type="Proteomes" id="UP000232638"/>
    </source>
</evidence>
<dbReference type="RefSeq" id="WP_100920971.1">
    <property type="nucleotide sequence ID" value="NZ_CP020370.1"/>
</dbReference>
<name>A0A2K8UDW4_9GAMM</name>
<gene>
    <name evidence="2" type="ORF">THSYN_21600</name>
</gene>
<accession>A0A2K8UDW4</accession>
<dbReference type="KEGG" id="tsy:THSYN_21600"/>
<feature type="compositionally biased region" description="Low complexity" evidence="1">
    <location>
        <begin position="187"/>
        <end position="203"/>
    </location>
</feature>
<feature type="compositionally biased region" description="Polar residues" evidence="1">
    <location>
        <begin position="223"/>
        <end position="241"/>
    </location>
</feature>
<dbReference type="AlphaFoldDB" id="A0A2K8UDW4"/>